<feature type="compositionally biased region" description="Basic residues" evidence="2">
    <location>
        <begin position="52"/>
        <end position="65"/>
    </location>
</feature>
<gene>
    <name evidence="4" type="ORF">H072_4167</name>
</gene>
<protein>
    <recommendedName>
        <fullName evidence="3">CCHC-type domain-containing protein</fullName>
    </recommendedName>
</protein>
<keyword evidence="1" id="KW-0479">Metal-binding</keyword>
<name>S8ALC3_DACHA</name>
<reference evidence="5" key="2">
    <citation type="submission" date="2013-04" db="EMBL/GenBank/DDBJ databases">
        <title>Genomic mechanisms accounting for the adaptation to parasitism in nematode-trapping fungi.</title>
        <authorList>
            <person name="Ahren D.G."/>
        </authorList>
    </citation>
    <scope>NUCLEOTIDE SEQUENCE [LARGE SCALE GENOMIC DNA]</scope>
    <source>
        <strain evidence="5">CBS 200.50</strain>
    </source>
</reference>
<dbReference type="GO" id="GO:0003676">
    <property type="term" value="F:nucleic acid binding"/>
    <property type="evidence" value="ECO:0007669"/>
    <property type="project" value="InterPro"/>
</dbReference>
<keyword evidence="5" id="KW-1185">Reference proteome</keyword>
<dbReference type="OMA" id="CGNAGHD"/>
<dbReference type="Proteomes" id="UP000015100">
    <property type="component" value="Unassembled WGS sequence"/>
</dbReference>
<dbReference type="GO" id="GO:0008270">
    <property type="term" value="F:zinc ion binding"/>
    <property type="evidence" value="ECO:0007669"/>
    <property type="project" value="UniProtKB-KW"/>
</dbReference>
<evidence type="ECO:0000313" key="4">
    <source>
        <dbReference type="EMBL" id="EPS41881.1"/>
    </source>
</evidence>
<reference evidence="4 5" key="1">
    <citation type="journal article" date="2013" name="PLoS Genet.">
        <title>Genomic mechanisms accounting for the adaptation to parasitism in nematode-trapping fungi.</title>
        <authorList>
            <person name="Meerupati T."/>
            <person name="Andersson K.M."/>
            <person name="Friman E."/>
            <person name="Kumar D."/>
            <person name="Tunlid A."/>
            <person name="Ahren D."/>
        </authorList>
    </citation>
    <scope>NUCLEOTIDE SEQUENCE [LARGE SCALE GENOMIC DNA]</scope>
    <source>
        <strain evidence="4 5">CBS 200.50</strain>
    </source>
</reference>
<dbReference type="OrthoDB" id="5430797at2759"/>
<dbReference type="AlphaFoldDB" id="S8ALC3"/>
<dbReference type="PROSITE" id="PS50158">
    <property type="entry name" value="ZF_CCHC"/>
    <property type="match status" value="1"/>
</dbReference>
<dbReference type="EMBL" id="AQGS01000136">
    <property type="protein sequence ID" value="EPS41881.1"/>
    <property type="molecule type" value="Genomic_DNA"/>
</dbReference>
<evidence type="ECO:0000313" key="5">
    <source>
        <dbReference type="Proteomes" id="UP000015100"/>
    </source>
</evidence>
<dbReference type="SMART" id="SM00343">
    <property type="entry name" value="ZnF_C2HC"/>
    <property type="match status" value="2"/>
</dbReference>
<sequence>MSGYWGHYEGSPPPYSDDEDEEMRDAPEYDQEPMFSTFDENQQLPGAGANGKAKRTAKTIPKKCRTCGNAGHDSRNCAMNKGFESKKKKKQAEAPPPPPPPPPPHDPTPAKIAKASKATNEKACGACREVGHDRRSCPALGNKPGQEEKLETFTKAIQNLAESLAAPSSNMPTPKTKTTKATEPTPKTKQTARSSRGKAAKVSSKVSVAPVSPAPVARSGITARGGKQTAKRGGSVSAATSGRGSHVSAAGVKSEPIWQMEPEAEKQVRPLQTARRSKPFSPLGTRGSKAGGVTKKTKETTAKKKAASNISKALLDSINLTINLL</sequence>
<proteinExistence type="predicted"/>
<feature type="compositionally biased region" description="Low complexity" evidence="2">
    <location>
        <begin position="200"/>
        <end position="220"/>
    </location>
</feature>
<keyword evidence="1" id="KW-0862">Zinc</keyword>
<evidence type="ECO:0000256" key="2">
    <source>
        <dbReference type="SAM" id="MobiDB-lite"/>
    </source>
</evidence>
<comment type="caution">
    <text evidence="4">The sequence shown here is derived from an EMBL/GenBank/DDBJ whole genome shotgun (WGS) entry which is preliminary data.</text>
</comment>
<feature type="region of interest" description="Disordered" evidence="2">
    <location>
        <begin position="163"/>
        <end position="303"/>
    </location>
</feature>
<feature type="region of interest" description="Disordered" evidence="2">
    <location>
        <begin position="1"/>
        <end position="148"/>
    </location>
</feature>
<dbReference type="HOGENOM" id="CLU_855351_0_0_1"/>
<keyword evidence="1" id="KW-0863">Zinc-finger</keyword>
<dbReference type="InterPro" id="IPR001878">
    <property type="entry name" value="Znf_CCHC"/>
</dbReference>
<evidence type="ECO:0000256" key="1">
    <source>
        <dbReference type="PROSITE-ProRule" id="PRU00047"/>
    </source>
</evidence>
<organism evidence="4 5">
    <name type="scientific">Dactylellina haptotyla (strain CBS 200.50)</name>
    <name type="common">Nematode-trapping fungus</name>
    <name type="synonym">Monacrosporium haptotylum</name>
    <dbReference type="NCBI Taxonomy" id="1284197"/>
    <lineage>
        <taxon>Eukaryota</taxon>
        <taxon>Fungi</taxon>
        <taxon>Dikarya</taxon>
        <taxon>Ascomycota</taxon>
        <taxon>Pezizomycotina</taxon>
        <taxon>Orbiliomycetes</taxon>
        <taxon>Orbiliales</taxon>
        <taxon>Orbiliaceae</taxon>
        <taxon>Dactylellina</taxon>
    </lineage>
</organism>
<feature type="compositionally biased region" description="Acidic residues" evidence="2">
    <location>
        <begin position="16"/>
        <end position="31"/>
    </location>
</feature>
<accession>S8ALC3</accession>
<feature type="compositionally biased region" description="Pro residues" evidence="2">
    <location>
        <begin position="94"/>
        <end position="107"/>
    </location>
</feature>
<feature type="domain" description="CCHC-type" evidence="3">
    <location>
        <begin position="63"/>
        <end position="77"/>
    </location>
</feature>
<feature type="compositionally biased region" description="Low complexity" evidence="2">
    <location>
        <begin position="172"/>
        <end position="194"/>
    </location>
</feature>
<evidence type="ECO:0000259" key="3">
    <source>
        <dbReference type="PROSITE" id="PS50158"/>
    </source>
</evidence>